<dbReference type="EMBL" id="KI657882">
    <property type="protein sequence ID" value="ETN84708.1"/>
    <property type="molecule type" value="Genomic_DNA"/>
</dbReference>
<name>W2TSB4_NECAM</name>
<dbReference type="Proteomes" id="UP000053676">
    <property type="component" value="Unassembled WGS sequence"/>
</dbReference>
<accession>W2TSB4</accession>
<proteinExistence type="predicted"/>
<reference evidence="3" key="1">
    <citation type="journal article" date="2014" name="Nat. Genet.">
        <title>Genome of the human hookworm Necator americanus.</title>
        <authorList>
            <person name="Tang Y.T."/>
            <person name="Gao X."/>
            <person name="Rosa B.A."/>
            <person name="Abubucker S."/>
            <person name="Hallsworth-Pepin K."/>
            <person name="Martin J."/>
            <person name="Tyagi R."/>
            <person name="Heizer E."/>
            <person name="Zhang X."/>
            <person name="Bhonagiri-Palsikar V."/>
            <person name="Minx P."/>
            <person name="Warren W.C."/>
            <person name="Wang Q."/>
            <person name="Zhan B."/>
            <person name="Hotez P.J."/>
            <person name="Sternberg P.W."/>
            <person name="Dougall A."/>
            <person name="Gaze S.T."/>
            <person name="Mulvenna J."/>
            <person name="Sotillo J."/>
            <person name="Ranganathan S."/>
            <person name="Rabelo E.M."/>
            <person name="Wilson R.K."/>
            <person name="Felgner P.L."/>
            <person name="Bethony J."/>
            <person name="Hawdon J.M."/>
            <person name="Gasser R.B."/>
            <person name="Loukas A."/>
            <person name="Mitreva M."/>
        </authorList>
    </citation>
    <scope>NUCLEOTIDE SEQUENCE [LARGE SCALE GENOMIC DNA]</scope>
</reference>
<gene>
    <name evidence="2" type="ORF">NECAME_06738</name>
</gene>
<evidence type="ECO:0000256" key="1">
    <source>
        <dbReference type="SAM" id="MobiDB-lite"/>
    </source>
</evidence>
<dbReference type="KEGG" id="nai:NECAME_06738"/>
<protein>
    <submittedName>
        <fullName evidence="2">Uncharacterized protein</fullName>
    </submittedName>
</protein>
<evidence type="ECO:0000313" key="3">
    <source>
        <dbReference type="Proteomes" id="UP000053676"/>
    </source>
</evidence>
<sequence length="63" mass="7158">MAKIKMGKNVKMANNTQPAPSSAGDDFDDEWTDEDEEVLDLLRLDTRKSDIGTVSGLFYRYEE</sequence>
<evidence type="ECO:0000313" key="2">
    <source>
        <dbReference type="EMBL" id="ETN84708.1"/>
    </source>
</evidence>
<feature type="region of interest" description="Disordered" evidence="1">
    <location>
        <begin position="1"/>
        <end position="31"/>
    </location>
</feature>
<dbReference type="AlphaFoldDB" id="W2TSB4"/>
<keyword evidence="3" id="KW-1185">Reference proteome</keyword>
<organism evidence="2 3">
    <name type="scientific">Necator americanus</name>
    <name type="common">Human hookworm</name>
    <dbReference type="NCBI Taxonomy" id="51031"/>
    <lineage>
        <taxon>Eukaryota</taxon>
        <taxon>Metazoa</taxon>
        <taxon>Ecdysozoa</taxon>
        <taxon>Nematoda</taxon>
        <taxon>Chromadorea</taxon>
        <taxon>Rhabditida</taxon>
        <taxon>Rhabditina</taxon>
        <taxon>Rhabditomorpha</taxon>
        <taxon>Strongyloidea</taxon>
        <taxon>Ancylostomatidae</taxon>
        <taxon>Bunostominae</taxon>
        <taxon>Necator</taxon>
    </lineage>
</organism>